<protein>
    <submittedName>
        <fullName evidence="1">Uncharacterized protein</fullName>
    </submittedName>
</protein>
<dbReference type="EMBL" id="BQXS01008165">
    <property type="protein sequence ID" value="GKT29139.1"/>
    <property type="molecule type" value="Genomic_DNA"/>
</dbReference>
<comment type="caution">
    <text evidence="1">The sequence shown here is derived from an EMBL/GenBank/DDBJ whole genome shotgun (WGS) entry which is preliminary data.</text>
</comment>
<organism evidence="1 2">
    <name type="scientific">Aduncisulcus paluster</name>
    <dbReference type="NCBI Taxonomy" id="2918883"/>
    <lineage>
        <taxon>Eukaryota</taxon>
        <taxon>Metamonada</taxon>
        <taxon>Carpediemonas-like organisms</taxon>
        <taxon>Aduncisulcus</taxon>
    </lineage>
</organism>
<feature type="non-terminal residue" evidence="1">
    <location>
        <position position="1"/>
    </location>
</feature>
<name>A0ABQ5K9B2_9EUKA</name>
<proteinExistence type="predicted"/>
<sequence>ENMGITLNVKNLSIREGVETRAKIIMGRLFGLCDRDIKEISDTPVREEQMKEFKRARWERYSDEEVKRAGKEFSDAREEWKRRHTRQTRVYLFRKLTDGRKAVKPDVSDEELKGLLKKAYEEKQKVVERERKEAKYLNEIETADRIAKEKRRLHDEKFPVMKPEEEVRKGKRYVDGIARSAEAWKRIREGCAREDDWECVNIREEDETKIKQLMGEVKKSPEGRVT</sequence>
<evidence type="ECO:0000313" key="1">
    <source>
        <dbReference type="EMBL" id="GKT29139.1"/>
    </source>
</evidence>
<feature type="non-terminal residue" evidence="1">
    <location>
        <position position="226"/>
    </location>
</feature>
<accession>A0ABQ5K9B2</accession>
<gene>
    <name evidence="1" type="ORF">ADUPG1_005171</name>
</gene>
<reference evidence="1" key="1">
    <citation type="submission" date="2022-03" db="EMBL/GenBank/DDBJ databases">
        <title>Draft genome sequence of Aduncisulcus paluster, a free-living microaerophilic Fornicata.</title>
        <authorList>
            <person name="Yuyama I."/>
            <person name="Kume K."/>
            <person name="Tamura T."/>
            <person name="Inagaki Y."/>
            <person name="Hashimoto T."/>
        </authorList>
    </citation>
    <scope>NUCLEOTIDE SEQUENCE</scope>
    <source>
        <strain evidence="1">NY0171</strain>
    </source>
</reference>
<evidence type="ECO:0000313" key="2">
    <source>
        <dbReference type="Proteomes" id="UP001057375"/>
    </source>
</evidence>
<keyword evidence="2" id="KW-1185">Reference proteome</keyword>
<dbReference type="Proteomes" id="UP001057375">
    <property type="component" value="Unassembled WGS sequence"/>
</dbReference>